<evidence type="ECO:0000313" key="1">
    <source>
        <dbReference type="EMBL" id="MEL3971100.1"/>
    </source>
</evidence>
<evidence type="ECO:0000313" key="2">
    <source>
        <dbReference type="Proteomes" id="UP001389717"/>
    </source>
</evidence>
<accession>A0ABU9K4T1</accession>
<keyword evidence="2" id="KW-1185">Reference proteome</keyword>
<dbReference type="RefSeq" id="WP_341979986.1">
    <property type="nucleotide sequence ID" value="NZ_JBBYAF010000003.1"/>
</dbReference>
<comment type="caution">
    <text evidence="1">The sequence shown here is derived from an EMBL/GenBank/DDBJ whole genome shotgun (WGS) entry which is preliminary data.</text>
</comment>
<protein>
    <submittedName>
        <fullName evidence="1">Uncharacterized protein</fullName>
    </submittedName>
</protein>
<name>A0ABU9K4T1_9BACI</name>
<dbReference type="EMBL" id="JBBYAF010000003">
    <property type="protein sequence ID" value="MEL3971100.1"/>
    <property type="molecule type" value="Genomic_DNA"/>
</dbReference>
<organism evidence="1 2">
    <name type="scientific">Rossellomorea oryzaecorticis</name>
    <dbReference type="NCBI Taxonomy" id="1396505"/>
    <lineage>
        <taxon>Bacteria</taxon>
        <taxon>Bacillati</taxon>
        <taxon>Bacillota</taxon>
        <taxon>Bacilli</taxon>
        <taxon>Bacillales</taxon>
        <taxon>Bacillaceae</taxon>
        <taxon>Rossellomorea</taxon>
    </lineage>
</organism>
<dbReference type="Proteomes" id="UP001389717">
    <property type="component" value="Unassembled WGS sequence"/>
</dbReference>
<reference evidence="1 2" key="1">
    <citation type="submission" date="2024-04" db="EMBL/GenBank/DDBJ databases">
        <title>Bacillus oryzaecorticis sp. nov., a moderately halophilic bacterium isolated from rice husks.</title>
        <authorList>
            <person name="Zhu H.-S."/>
        </authorList>
    </citation>
    <scope>NUCLEOTIDE SEQUENCE [LARGE SCALE GENOMIC DNA]</scope>
    <source>
        <strain evidence="1 2">ZC255</strain>
    </source>
</reference>
<proteinExistence type="predicted"/>
<sequence length="99" mass="11657">MEKIHALFKENNFILTNETPKATEYENIESKEIVYLLPNKELTLVVNPNVVEGNEELVEKAEKKYHSTALRYFPKRRHKGETDISYGYSFKFQSEEELS</sequence>
<gene>
    <name evidence="1" type="ORF">AAEO50_02315</name>
</gene>